<name>A0A662Z8P6_9GAMM</name>
<dbReference type="Proteomes" id="UP000243374">
    <property type="component" value="Unassembled WGS sequence"/>
</dbReference>
<dbReference type="OrthoDB" id="9800801at2"/>
<protein>
    <submittedName>
        <fullName evidence="1">Uncharacterized protein</fullName>
    </submittedName>
</protein>
<dbReference type="EMBL" id="FOSF01000017">
    <property type="protein sequence ID" value="SFK04336.1"/>
    <property type="molecule type" value="Genomic_DNA"/>
</dbReference>
<keyword evidence="2" id="KW-1185">Reference proteome</keyword>
<dbReference type="InterPro" id="IPR025530">
    <property type="entry name" value="DUF4417"/>
</dbReference>
<organism evidence="1 2">
    <name type="scientific">Succinivibrio dextrinosolvens</name>
    <dbReference type="NCBI Taxonomy" id="83771"/>
    <lineage>
        <taxon>Bacteria</taxon>
        <taxon>Pseudomonadati</taxon>
        <taxon>Pseudomonadota</taxon>
        <taxon>Gammaproteobacteria</taxon>
        <taxon>Aeromonadales</taxon>
        <taxon>Succinivibrionaceae</taxon>
        <taxon>Succinivibrio</taxon>
    </lineage>
</organism>
<reference evidence="1 2" key="1">
    <citation type="submission" date="2016-10" db="EMBL/GenBank/DDBJ databases">
        <authorList>
            <person name="Varghese N."/>
            <person name="Submissions S."/>
        </authorList>
    </citation>
    <scope>NUCLEOTIDE SEQUENCE [LARGE SCALE GENOMIC DNA]</scope>
    <source>
        <strain evidence="1 2">22B</strain>
    </source>
</reference>
<dbReference type="RefSeq" id="WP_074840337.1">
    <property type="nucleotide sequence ID" value="NZ_CP047056.1"/>
</dbReference>
<sequence>MFNNKTGPKPVEDVFGAYLSSDAELTPINQYPIIPQNFIYQGFPKKILPLDKALQALQSKKDLSDTFICTYEKDKLFNRIRRYPKNYVEMLKRTAGIIGFDISIHSDMPLWKQKAFIGENLELTYFFGKQGIPVIPNIRYGTDETIDDFFSAIPLHSTIAIVTYGFIKFKYQKAEWLDCLEKIFQKLKPERLVVYGSLKGKLFSKFSEMTQIQIYKAWFAQDREERRNGN</sequence>
<proteinExistence type="predicted"/>
<dbReference type="Pfam" id="PF14386">
    <property type="entry name" value="DUF4417"/>
    <property type="match status" value="1"/>
</dbReference>
<gene>
    <name evidence="1" type="ORF">SAMN04487865_101725</name>
</gene>
<evidence type="ECO:0000313" key="1">
    <source>
        <dbReference type="EMBL" id="SFK04336.1"/>
    </source>
</evidence>
<evidence type="ECO:0000313" key="2">
    <source>
        <dbReference type="Proteomes" id="UP000243374"/>
    </source>
</evidence>
<dbReference type="AlphaFoldDB" id="A0A662Z8P6"/>
<accession>A0A662Z8P6</accession>